<keyword evidence="8" id="KW-1185">Reference proteome</keyword>
<evidence type="ECO:0000313" key="8">
    <source>
        <dbReference type="Proteomes" id="UP000250043"/>
    </source>
</evidence>
<dbReference type="FunFam" id="1.10.510.10:FF:000624">
    <property type="entry name" value="Mitogen-activated protein kinase"/>
    <property type="match status" value="1"/>
</dbReference>
<sequence length="531" mass="60419">MTSSSSAGGRCLSRQSCDSFAKISERAGSPTTARSPRCLIVFLFQVFYLPGPSRALSTICLTCAIMQRRSITAFNTTFEFSTQYKFVMEFCEEDACPVIVVKQPEGLQWLAIKKIADLDTSHILRKRCLREMKLMSKFYRHHQVASLYAADIVFRSADNVNFNEVYLYRDLELGGTPDRKEALARMGRLRENMKEEDSKSSWTLGADHHQQSFIHDVLRGLRCIHSANVVHCDIRPGSLLVDHRLQVKIYGFGLARRYSPDVPNNRGVSAAKQGFVTVDEETRWYRAPEFILGFENLTPAVDVWSVGCILAELLAGKPIFQGNDYLDQLHKIIDRLGKPSDDMLRRIGSTRLKDYIHSIPTKPPVHFKKLFPRANPLGVSLLEQLLELDPEKRITSEQAIKHPYFDFFRNHLSANVCDSPLDFSFEEEYTAEGTKQLIAKQVRAFSQRDWQQKSWMHSFREKVAGRPPSTGNVSPRAVDEVIWYPPVLEDDVGFGSDAALQPRFRLDDPGAEVERAVANIEIYSEQRCVSI</sequence>
<keyword evidence="4 7" id="KW-0418">Kinase</keyword>
<organism evidence="7 8">
    <name type="scientific">Obba rivulosa</name>
    <dbReference type="NCBI Taxonomy" id="1052685"/>
    <lineage>
        <taxon>Eukaryota</taxon>
        <taxon>Fungi</taxon>
        <taxon>Dikarya</taxon>
        <taxon>Basidiomycota</taxon>
        <taxon>Agaricomycotina</taxon>
        <taxon>Agaricomycetes</taxon>
        <taxon>Polyporales</taxon>
        <taxon>Gelatoporiaceae</taxon>
        <taxon>Obba</taxon>
    </lineage>
</organism>
<evidence type="ECO:0000256" key="5">
    <source>
        <dbReference type="ARBA" id="ARBA00022840"/>
    </source>
</evidence>
<dbReference type="Pfam" id="PF00069">
    <property type="entry name" value="Pkinase"/>
    <property type="match status" value="1"/>
</dbReference>
<dbReference type="EMBL" id="KV722375">
    <property type="protein sequence ID" value="OCH92027.1"/>
    <property type="molecule type" value="Genomic_DNA"/>
</dbReference>
<dbReference type="OrthoDB" id="192887at2759"/>
<feature type="domain" description="Protein kinase" evidence="6">
    <location>
        <begin position="84"/>
        <end position="405"/>
    </location>
</feature>
<keyword evidence="5" id="KW-0067">ATP-binding</keyword>
<evidence type="ECO:0000256" key="2">
    <source>
        <dbReference type="ARBA" id="ARBA00022679"/>
    </source>
</evidence>
<evidence type="ECO:0000256" key="4">
    <source>
        <dbReference type="ARBA" id="ARBA00022777"/>
    </source>
</evidence>
<dbReference type="Proteomes" id="UP000250043">
    <property type="component" value="Unassembled WGS sequence"/>
</dbReference>
<evidence type="ECO:0000313" key="7">
    <source>
        <dbReference type="EMBL" id="OCH92027.1"/>
    </source>
</evidence>
<keyword evidence="3" id="KW-0547">Nucleotide-binding</keyword>
<keyword evidence="1" id="KW-0723">Serine/threonine-protein kinase</keyword>
<dbReference type="Gene3D" id="3.30.200.20">
    <property type="entry name" value="Phosphorylase Kinase, domain 1"/>
    <property type="match status" value="1"/>
</dbReference>
<accession>A0A8E2B1N0</accession>
<keyword evidence="2" id="KW-0808">Transferase</keyword>
<dbReference type="SUPFAM" id="SSF56112">
    <property type="entry name" value="Protein kinase-like (PK-like)"/>
    <property type="match status" value="1"/>
</dbReference>
<evidence type="ECO:0000256" key="3">
    <source>
        <dbReference type="ARBA" id="ARBA00022741"/>
    </source>
</evidence>
<dbReference type="PROSITE" id="PS50011">
    <property type="entry name" value="PROTEIN_KINASE_DOM"/>
    <property type="match status" value="1"/>
</dbReference>
<evidence type="ECO:0000256" key="1">
    <source>
        <dbReference type="ARBA" id="ARBA00022527"/>
    </source>
</evidence>
<dbReference type="InterPro" id="IPR050117">
    <property type="entry name" value="MAPK"/>
</dbReference>
<dbReference type="GO" id="GO:0004674">
    <property type="term" value="F:protein serine/threonine kinase activity"/>
    <property type="evidence" value="ECO:0007669"/>
    <property type="project" value="UniProtKB-KW"/>
</dbReference>
<name>A0A8E2B1N0_9APHY</name>
<evidence type="ECO:0000259" key="6">
    <source>
        <dbReference type="PROSITE" id="PS50011"/>
    </source>
</evidence>
<dbReference type="AlphaFoldDB" id="A0A8E2B1N0"/>
<gene>
    <name evidence="7" type="ORF">OBBRIDRAFT_479161</name>
</gene>
<dbReference type="InterPro" id="IPR000719">
    <property type="entry name" value="Prot_kinase_dom"/>
</dbReference>
<dbReference type="GO" id="GO:0005524">
    <property type="term" value="F:ATP binding"/>
    <property type="evidence" value="ECO:0007669"/>
    <property type="project" value="UniProtKB-KW"/>
</dbReference>
<proteinExistence type="predicted"/>
<protein>
    <submittedName>
        <fullName evidence="7">Kinase-like protein</fullName>
    </submittedName>
</protein>
<reference evidence="7 8" key="1">
    <citation type="submission" date="2016-07" db="EMBL/GenBank/DDBJ databases">
        <title>Draft genome of the white-rot fungus Obba rivulosa 3A-2.</title>
        <authorList>
            <consortium name="DOE Joint Genome Institute"/>
            <person name="Miettinen O."/>
            <person name="Riley R."/>
            <person name="Acob R."/>
            <person name="Barry K."/>
            <person name="Cullen D."/>
            <person name="De Vries R."/>
            <person name="Hainaut M."/>
            <person name="Hatakka A."/>
            <person name="Henrissat B."/>
            <person name="Hilden K."/>
            <person name="Kuo R."/>
            <person name="Labutti K."/>
            <person name="Lipzen A."/>
            <person name="Makela M.R."/>
            <person name="Sandor L."/>
            <person name="Spatafora J.W."/>
            <person name="Grigoriev I.V."/>
            <person name="Hibbett D.S."/>
        </authorList>
    </citation>
    <scope>NUCLEOTIDE SEQUENCE [LARGE SCALE GENOMIC DNA]</scope>
    <source>
        <strain evidence="7 8">3A-2</strain>
    </source>
</reference>
<dbReference type="Gene3D" id="1.10.510.10">
    <property type="entry name" value="Transferase(Phosphotransferase) domain 1"/>
    <property type="match status" value="1"/>
</dbReference>
<dbReference type="PANTHER" id="PTHR24055">
    <property type="entry name" value="MITOGEN-ACTIVATED PROTEIN KINASE"/>
    <property type="match status" value="1"/>
</dbReference>
<dbReference type="InterPro" id="IPR011009">
    <property type="entry name" value="Kinase-like_dom_sf"/>
</dbReference>